<evidence type="ECO:0000313" key="2">
    <source>
        <dbReference type="EMBL" id="MCY6485381.1"/>
    </source>
</evidence>
<comment type="caution">
    <text evidence="2">The sequence shown here is derived from an EMBL/GenBank/DDBJ whole genome shotgun (WGS) entry which is preliminary data.</text>
</comment>
<gene>
    <name evidence="2" type="ORF">OW763_13675</name>
</gene>
<protein>
    <submittedName>
        <fullName evidence="2">Uncharacterized protein</fullName>
    </submittedName>
</protein>
<keyword evidence="3" id="KW-1185">Reference proteome</keyword>
<dbReference type="EMBL" id="JAPQER010000007">
    <property type="protein sequence ID" value="MCY6485381.1"/>
    <property type="molecule type" value="Genomic_DNA"/>
</dbReference>
<dbReference type="RefSeq" id="WP_268041707.1">
    <property type="nucleotide sequence ID" value="NZ_JAPQER010000007.1"/>
</dbReference>
<reference evidence="2" key="1">
    <citation type="submission" date="2022-12" db="EMBL/GenBank/DDBJ databases">
        <authorList>
            <person name="Wang J."/>
        </authorList>
    </citation>
    <scope>NUCLEOTIDE SEQUENCE</scope>
    <source>
        <strain evidence="2">HY-45-18</strain>
    </source>
</reference>
<accession>A0ABT4D2A3</accession>
<evidence type="ECO:0000256" key="1">
    <source>
        <dbReference type="SAM" id="MobiDB-lite"/>
    </source>
</evidence>
<sequence length="143" mass="16234">MNNKSSRYDIQITKDYEQLNLDFILPKCDEKAIHGTVWDDSDDPKKVPDALIMLFIPGPTYYDSDPNDLKSIGYVTADHNGEFAIGPFKIGSTIIIKIFNPIMNVSLLNEAPEEFEYINDESDKISYSDDNSEEVEDTTKISE</sequence>
<dbReference type="Proteomes" id="UP001078443">
    <property type="component" value="Unassembled WGS sequence"/>
</dbReference>
<evidence type="ECO:0000313" key="3">
    <source>
        <dbReference type="Proteomes" id="UP001078443"/>
    </source>
</evidence>
<name>A0ABT4D2A3_9CLOT</name>
<organism evidence="2 3">
    <name type="scientific">Clostridium aestuarii</name>
    <dbReference type="NCBI Taxonomy" id="338193"/>
    <lineage>
        <taxon>Bacteria</taxon>
        <taxon>Bacillati</taxon>
        <taxon>Bacillota</taxon>
        <taxon>Clostridia</taxon>
        <taxon>Eubacteriales</taxon>
        <taxon>Clostridiaceae</taxon>
        <taxon>Clostridium</taxon>
    </lineage>
</organism>
<feature type="region of interest" description="Disordered" evidence="1">
    <location>
        <begin position="120"/>
        <end position="143"/>
    </location>
</feature>
<proteinExistence type="predicted"/>